<name>D4RYG0_9FIRM</name>
<dbReference type="Pfam" id="PF19539">
    <property type="entry name" value="DUF6063"/>
    <property type="match status" value="1"/>
</dbReference>
<accession>D4RYG0</accession>
<dbReference type="eggNOG" id="ENOG502ZBX6">
    <property type="taxonomic scope" value="Bacteria"/>
</dbReference>
<dbReference type="HOGENOM" id="CLU_096710_1_0_9"/>
<dbReference type="InterPro" id="IPR045707">
    <property type="entry name" value="DUF6063"/>
</dbReference>
<evidence type="ECO:0000313" key="1">
    <source>
        <dbReference type="EMBL" id="EFF69060.1"/>
    </source>
</evidence>
<comment type="caution">
    <text evidence="1">The sequence shown here is derived from an EMBL/GenBank/DDBJ whole genome shotgun (WGS) entry which is preliminary data.</text>
</comment>
<organism evidence="1 2">
    <name type="scientific">Eshraghiella crossota DSM 2876</name>
    <dbReference type="NCBI Taxonomy" id="511680"/>
    <lineage>
        <taxon>Bacteria</taxon>
        <taxon>Bacillati</taxon>
        <taxon>Bacillota</taxon>
        <taxon>Clostridia</taxon>
        <taxon>Lachnospirales</taxon>
        <taxon>Lachnospiraceae</taxon>
        <taxon>Eshraghiella</taxon>
    </lineage>
</organism>
<dbReference type="AlphaFoldDB" id="D4RYG0"/>
<sequence length="242" mass="28276">MRQFMENRNLNKALDIVSKLITGEEVGRKSNTMLYEEYCNNSEVYDIITETCKALNLNLYEYNDTLFISAGMKNRVFGYSNEELKRLMGLRVNKELFMVYFIIYNIITEFYKDSSSATYLEYIRIEDVIKSVDASLHGIINHDIGVTQDEEEKDSFKALALLWDELPIVSIEDKGSVRAARNSRTGYVKLTFNFLTAQALFVETNEKYYPTDRFKAMAEKYFEENKGRLYEILNREDENATD</sequence>
<reference evidence="1 2" key="1">
    <citation type="submission" date="2010-02" db="EMBL/GenBank/DDBJ databases">
        <authorList>
            <person name="Weinstock G."/>
            <person name="Sodergren E."/>
            <person name="Clifton S."/>
            <person name="Fulton L."/>
            <person name="Fulton B."/>
            <person name="Courtney L."/>
            <person name="Fronick C."/>
            <person name="Harrison M."/>
            <person name="Strong C."/>
            <person name="Farmer C."/>
            <person name="Delahaunty K."/>
            <person name="Markovic C."/>
            <person name="Hall O."/>
            <person name="Minx P."/>
            <person name="Tomlinson C."/>
            <person name="Mitreva M."/>
            <person name="Nelson J."/>
            <person name="Hou S."/>
            <person name="Wollam A."/>
            <person name="Pepin K.H."/>
            <person name="Johnson M."/>
            <person name="Bhonagiri V."/>
            <person name="Zhang X."/>
            <person name="Suruliraj S."/>
            <person name="Warren W."/>
            <person name="Chinwalla A."/>
            <person name="Mardis E.R."/>
            <person name="Wilson R.K."/>
        </authorList>
    </citation>
    <scope>NUCLEOTIDE SEQUENCE [LARGE SCALE GENOMIC DNA]</scope>
    <source>
        <strain evidence="1 2">DSM 2876</strain>
    </source>
</reference>
<dbReference type="STRING" id="45851.BHV86_01755"/>
<protein>
    <submittedName>
        <fullName evidence="1">Uncharacterized protein</fullName>
    </submittedName>
</protein>
<dbReference type="EMBL" id="ABWN01000022">
    <property type="protein sequence ID" value="EFF69060.1"/>
    <property type="molecule type" value="Genomic_DNA"/>
</dbReference>
<gene>
    <name evidence="1" type="ORF">BUTYVIB_00865</name>
</gene>
<keyword evidence="2" id="KW-1185">Reference proteome</keyword>
<dbReference type="Proteomes" id="UP000006238">
    <property type="component" value="Unassembled WGS sequence"/>
</dbReference>
<evidence type="ECO:0000313" key="2">
    <source>
        <dbReference type="Proteomes" id="UP000006238"/>
    </source>
</evidence>
<proteinExistence type="predicted"/>